<evidence type="ECO:0000313" key="2">
    <source>
        <dbReference type="EMBL" id="KZT58624.1"/>
    </source>
</evidence>
<organism evidence="2 3">
    <name type="scientific">Calocera cornea HHB12733</name>
    <dbReference type="NCBI Taxonomy" id="1353952"/>
    <lineage>
        <taxon>Eukaryota</taxon>
        <taxon>Fungi</taxon>
        <taxon>Dikarya</taxon>
        <taxon>Basidiomycota</taxon>
        <taxon>Agaricomycotina</taxon>
        <taxon>Dacrymycetes</taxon>
        <taxon>Dacrymycetales</taxon>
        <taxon>Dacrymycetaceae</taxon>
        <taxon>Calocera</taxon>
    </lineage>
</organism>
<dbReference type="Proteomes" id="UP000076842">
    <property type="component" value="Unassembled WGS sequence"/>
</dbReference>
<gene>
    <name evidence="2" type="ORF">CALCODRAFT_494722</name>
</gene>
<name>A0A165GXS8_9BASI</name>
<proteinExistence type="predicted"/>
<reference evidence="2 3" key="1">
    <citation type="journal article" date="2016" name="Mol. Biol. Evol.">
        <title>Comparative Genomics of Early-Diverging Mushroom-Forming Fungi Provides Insights into the Origins of Lignocellulose Decay Capabilities.</title>
        <authorList>
            <person name="Nagy L.G."/>
            <person name="Riley R."/>
            <person name="Tritt A."/>
            <person name="Adam C."/>
            <person name="Daum C."/>
            <person name="Floudas D."/>
            <person name="Sun H."/>
            <person name="Yadav J.S."/>
            <person name="Pangilinan J."/>
            <person name="Larsson K.H."/>
            <person name="Matsuura K."/>
            <person name="Barry K."/>
            <person name="Labutti K."/>
            <person name="Kuo R."/>
            <person name="Ohm R.A."/>
            <person name="Bhattacharya S.S."/>
            <person name="Shirouzu T."/>
            <person name="Yoshinaga Y."/>
            <person name="Martin F.M."/>
            <person name="Grigoriev I.V."/>
            <person name="Hibbett D.S."/>
        </authorList>
    </citation>
    <scope>NUCLEOTIDE SEQUENCE [LARGE SCALE GENOMIC DNA]</scope>
    <source>
        <strain evidence="2 3">HHB12733</strain>
    </source>
</reference>
<feature type="region of interest" description="Disordered" evidence="1">
    <location>
        <begin position="1"/>
        <end position="54"/>
    </location>
</feature>
<dbReference type="InParanoid" id="A0A165GXS8"/>
<keyword evidence="3" id="KW-1185">Reference proteome</keyword>
<sequence length="74" mass="7670">MRVTADADSDSDSDSEAGHPRPSITGAPAQAKPKSPLSHPPMSQRAPTSLGAPDWAIAPLPFVPLLYDPVNLGP</sequence>
<protein>
    <submittedName>
        <fullName evidence="2">Uncharacterized protein</fullName>
    </submittedName>
</protein>
<evidence type="ECO:0000256" key="1">
    <source>
        <dbReference type="SAM" id="MobiDB-lite"/>
    </source>
</evidence>
<dbReference type="EMBL" id="KV423949">
    <property type="protein sequence ID" value="KZT58624.1"/>
    <property type="molecule type" value="Genomic_DNA"/>
</dbReference>
<accession>A0A165GXS8</accession>
<dbReference type="AlphaFoldDB" id="A0A165GXS8"/>
<evidence type="ECO:0000313" key="3">
    <source>
        <dbReference type="Proteomes" id="UP000076842"/>
    </source>
</evidence>